<accession>A0A562I2C3</accession>
<proteinExistence type="predicted"/>
<protein>
    <submittedName>
        <fullName evidence="3">Putative tricarboxylic transport membrane protein</fullName>
    </submittedName>
</protein>
<dbReference type="InterPro" id="IPR002823">
    <property type="entry name" value="DUF112_TM"/>
</dbReference>
<feature type="transmembrane region" description="Helical" evidence="1">
    <location>
        <begin position="436"/>
        <end position="452"/>
    </location>
</feature>
<feature type="transmembrane region" description="Helical" evidence="1">
    <location>
        <begin position="320"/>
        <end position="344"/>
    </location>
</feature>
<feature type="transmembrane region" description="Helical" evidence="1">
    <location>
        <begin position="413"/>
        <end position="429"/>
    </location>
</feature>
<comment type="caution">
    <text evidence="3">The sequence shown here is derived from an EMBL/GenBank/DDBJ whole genome shotgun (WGS) entry which is preliminary data.</text>
</comment>
<dbReference type="PANTHER" id="PTHR35342:SF5">
    <property type="entry name" value="TRICARBOXYLIC TRANSPORT PROTEIN"/>
    <property type="match status" value="1"/>
</dbReference>
<evidence type="ECO:0000313" key="3">
    <source>
        <dbReference type="EMBL" id="TWH64803.1"/>
    </source>
</evidence>
<organism evidence="3 4">
    <name type="scientific">Azomonas agilis</name>
    <dbReference type="NCBI Taxonomy" id="116849"/>
    <lineage>
        <taxon>Bacteria</taxon>
        <taxon>Pseudomonadati</taxon>
        <taxon>Pseudomonadota</taxon>
        <taxon>Gammaproteobacteria</taxon>
        <taxon>Pseudomonadales</taxon>
        <taxon>Pseudomonadaceae</taxon>
        <taxon>Azomonas</taxon>
    </lineage>
</organism>
<dbReference type="PANTHER" id="PTHR35342">
    <property type="entry name" value="TRICARBOXYLIC TRANSPORT PROTEIN"/>
    <property type="match status" value="1"/>
</dbReference>
<feature type="transmembrane region" description="Helical" evidence="1">
    <location>
        <begin position="59"/>
        <end position="80"/>
    </location>
</feature>
<gene>
    <name evidence="3" type="ORF">LX59_02151</name>
</gene>
<feature type="transmembrane region" description="Helical" evidence="1">
    <location>
        <begin position="260"/>
        <end position="284"/>
    </location>
</feature>
<reference evidence="3 4" key="1">
    <citation type="submission" date="2019-07" db="EMBL/GenBank/DDBJ databases">
        <title>Genomic Encyclopedia of Type Strains, Phase I: the one thousand microbial genomes (KMG-I) project.</title>
        <authorList>
            <person name="Kyrpides N."/>
        </authorList>
    </citation>
    <scope>NUCLEOTIDE SEQUENCE [LARGE SCALE GENOMIC DNA]</scope>
    <source>
        <strain evidence="3 4">DSM 375</strain>
    </source>
</reference>
<keyword evidence="1" id="KW-0472">Membrane</keyword>
<feature type="transmembrane region" description="Helical" evidence="1">
    <location>
        <begin position="107"/>
        <end position="130"/>
    </location>
</feature>
<evidence type="ECO:0000313" key="4">
    <source>
        <dbReference type="Proteomes" id="UP000319627"/>
    </source>
</evidence>
<keyword evidence="1" id="KW-0812">Transmembrane</keyword>
<feature type="transmembrane region" description="Helical" evidence="1">
    <location>
        <begin position="167"/>
        <end position="185"/>
    </location>
</feature>
<keyword evidence="1" id="KW-1133">Transmembrane helix</keyword>
<feature type="transmembrane region" description="Helical" evidence="1">
    <location>
        <begin position="356"/>
        <end position="379"/>
    </location>
</feature>
<dbReference type="RefSeq" id="WP_144571846.1">
    <property type="nucleotide sequence ID" value="NZ_VLKG01000007.1"/>
</dbReference>
<feature type="transmembrane region" description="Helical" evidence="1">
    <location>
        <begin position="142"/>
        <end position="161"/>
    </location>
</feature>
<name>A0A562I2C3_9GAMM</name>
<evidence type="ECO:0000259" key="2">
    <source>
        <dbReference type="Pfam" id="PF01970"/>
    </source>
</evidence>
<feature type="transmembrane region" description="Helical" evidence="1">
    <location>
        <begin position="391"/>
        <end position="407"/>
    </location>
</feature>
<keyword evidence="4" id="KW-1185">Reference proteome</keyword>
<sequence>MMDVFAQAFINVIQPASLGLMFLGVGVGIIFGSIPGLSAAMAIALFLPMTFSMGPEAGMTLLVSLYIGAISGGLISAILLNIPGTPSSISTCFDGAPMAARGEAAKALGLGIVFSFLGGLLSFIALIFIAPPLAQLTLKFSPIEYFAVSIFALTMIAALSSGSMIKGLLSGMLGLMFSTVGLAPIDGSARFTLSIDSLSSGFDLLAVLIGLFAVTEVLQGVERTLSDGNAKVIALQKIRGFGFSMAEFLAQKWNLLRSSLIGIFIGILPGIGGSTSGILAYIAAKKQSKHPEKFGTGIPDGIVASETANNATIGGALVPLLALGIPGDGVTAMMLGGFMIHGLTPGPLLFKTNADFVYGIFAACLVANVIMLMLEFFGLRIYVKLLKIPKYLLMPVIIVLCTVGAFSVNSQVFNVWCILLFGVIGYLMVKGGLPIAPAILGFILGPLVETNLRRGLMLTEGNFLGFLERPIALTFLVVAVLALVVPLFSAYTQHRRSTALKPA</sequence>
<dbReference type="EMBL" id="VLKG01000007">
    <property type="protein sequence ID" value="TWH64803.1"/>
    <property type="molecule type" value="Genomic_DNA"/>
</dbReference>
<dbReference type="OrthoDB" id="9781349at2"/>
<feature type="transmembrane region" description="Helical" evidence="1">
    <location>
        <begin position="472"/>
        <end position="491"/>
    </location>
</feature>
<evidence type="ECO:0000256" key="1">
    <source>
        <dbReference type="SAM" id="Phobius"/>
    </source>
</evidence>
<dbReference type="Pfam" id="PF01970">
    <property type="entry name" value="TctA"/>
    <property type="match status" value="1"/>
</dbReference>
<dbReference type="Proteomes" id="UP000319627">
    <property type="component" value="Unassembled WGS sequence"/>
</dbReference>
<feature type="domain" description="DUF112" evidence="2">
    <location>
        <begin position="18"/>
        <end position="440"/>
    </location>
</feature>
<feature type="transmembrane region" description="Helical" evidence="1">
    <location>
        <begin position="20"/>
        <end position="47"/>
    </location>
</feature>
<dbReference type="AlphaFoldDB" id="A0A562I2C3"/>